<name>A0AA86N0D4_9BACT</name>
<organism evidence="7 8">
    <name type="scientific">Nitrospira tepida</name>
    <dbReference type="NCBI Taxonomy" id="2973512"/>
    <lineage>
        <taxon>Bacteria</taxon>
        <taxon>Pseudomonadati</taxon>
        <taxon>Nitrospirota</taxon>
        <taxon>Nitrospiria</taxon>
        <taxon>Nitrospirales</taxon>
        <taxon>Nitrospiraceae</taxon>
        <taxon>Nitrospira</taxon>
    </lineage>
</organism>
<comment type="similarity">
    <text evidence="1 5 6">Belongs to the universal ribosomal protein uS2 family.</text>
</comment>
<dbReference type="RefSeq" id="WP_289268966.1">
    <property type="nucleotide sequence ID" value="NZ_OX365700.1"/>
</dbReference>
<evidence type="ECO:0000256" key="4">
    <source>
        <dbReference type="ARBA" id="ARBA00035256"/>
    </source>
</evidence>
<keyword evidence="8" id="KW-1185">Reference proteome</keyword>
<dbReference type="PRINTS" id="PR00395">
    <property type="entry name" value="RIBOSOMALS2"/>
</dbReference>
<dbReference type="PANTHER" id="PTHR12534">
    <property type="entry name" value="30S RIBOSOMAL PROTEIN S2 PROKARYOTIC AND ORGANELLAR"/>
    <property type="match status" value="1"/>
</dbReference>
<keyword evidence="2 5" id="KW-0689">Ribosomal protein</keyword>
<sequence>MGEVTLKDLLEAGVHFGHQTNRWNPKMKRFIFGERNGIYIIDLQQSLERLEQAYAFIRDTVANGDSVLFIGTKRQAADVLEEEAKRANMFFVNQRWLGGMLTNFQTIRRSIEKLKKMEATLADGGVRQGLTKKELNQMEKDRVKLEKYLSGIKNMRSLPGCVFVLDTRVERIAVLEANRLGIPIVAIVDTNCEPDLITYPIPGNDDAIRSIKLITTHIADACIEGAHLRAQREEAETPVLAAGAEKRGPAPLDVVGLAAR</sequence>
<dbReference type="PROSITE" id="PS00963">
    <property type="entry name" value="RIBOSOMAL_S2_2"/>
    <property type="match status" value="1"/>
</dbReference>
<evidence type="ECO:0000313" key="8">
    <source>
        <dbReference type="Proteomes" id="UP001179121"/>
    </source>
</evidence>
<accession>A0AA86N0D4</accession>
<keyword evidence="3 5" id="KW-0687">Ribonucleoprotein</keyword>
<evidence type="ECO:0000256" key="2">
    <source>
        <dbReference type="ARBA" id="ARBA00022980"/>
    </source>
</evidence>
<evidence type="ECO:0000313" key="7">
    <source>
        <dbReference type="EMBL" id="CAI4032226.1"/>
    </source>
</evidence>
<dbReference type="NCBIfam" id="TIGR01011">
    <property type="entry name" value="rpsB_bact"/>
    <property type="match status" value="1"/>
</dbReference>
<dbReference type="GO" id="GO:0003735">
    <property type="term" value="F:structural constituent of ribosome"/>
    <property type="evidence" value="ECO:0007669"/>
    <property type="project" value="InterPro"/>
</dbReference>
<dbReference type="GO" id="GO:0006412">
    <property type="term" value="P:translation"/>
    <property type="evidence" value="ECO:0007669"/>
    <property type="project" value="UniProtKB-UniRule"/>
</dbReference>
<dbReference type="AlphaFoldDB" id="A0AA86N0D4"/>
<dbReference type="InterPro" id="IPR023591">
    <property type="entry name" value="Ribosomal_uS2_flav_dom_sf"/>
</dbReference>
<dbReference type="KEGG" id="nti:DNFV4_02654"/>
<dbReference type="Pfam" id="PF00318">
    <property type="entry name" value="Ribosomal_S2"/>
    <property type="match status" value="1"/>
</dbReference>
<protein>
    <recommendedName>
        <fullName evidence="4 5">Small ribosomal subunit protein uS2</fullName>
    </recommendedName>
</protein>
<proteinExistence type="inferred from homology"/>
<evidence type="ECO:0000256" key="1">
    <source>
        <dbReference type="ARBA" id="ARBA00006242"/>
    </source>
</evidence>
<evidence type="ECO:0000256" key="6">
    <source>
        <dbReference type="RuleBase" id="RU003631"/>
    </source>
</evidence>
<dbReference type="InterPro" id="IPR018130">
    <property type="entry name" value="Ribosomal_uS2_CS"/>
</dbReference>
<reference evidence="7" key="1">
    <citation type="submission" date="2022-10" db="EMBL/GenBank/DDBJ databases">
        <authorList>
            <person name="Koch H."/>
        </authorList>
    </citation>
    <scope>NUCLEOTIDE SEQUENCE</scope>
    <source>
        <strain evidence="7">DNF</strain>
    </source>
</reference>
<dbReference type="PANTHER" id="PTHR12534:SF0">
    <property type="entry name" value="SMALL RIBOSOMAL SUBUNIT PROTEIN US2M"/>
    <property type="match status" value="1"/>
</dbReference>
<dbReference type="Proteomes" id="UP001179121">
    <property type="component" value="Chromosome"/>
</dbReference>
<dbReference type="PROSITE" id="PS00962">
    <property type="entry name" value="RIBOSOMAL_S2_1"/>
    <property type="match status" value="1"/>
</dbReference>
<dbReference type="CDD" id="cd01425">
    <property type="entry name" value="RPS2"/>
    <property type="match status" value="1"/>
</dbReference>
<evidence type="ECO:0000256" key="5">
    <source>
        <dbReference type="HAMAP-Rule" id="MF_00291"/>
    </source>
</evidence>
<dbReference type="InterPro" id="IPR005706">
    <property type="entry name" value="Ribosomal_uS2_bac/mit/plastid"/>
</dbReference>
<dbReference type="InterPro" id="IPR001865">
    <property type="entry name" value="Ribosomal_uS2"/>
</dbReference>
<gene>
    <name evidence="5" type="primary">rpsB</name>
    <name evidence="7" type="ORF">DNFV4_02654</name>
</gene>
<dbReference type="Gene3D" id="1.10.287.610">
    <property type="entry name" value="Helix hairpin bin"/>
    <property type="match status" value="1"/>
</dbReference>
<dbReference type="EMBL" id="OX365700">
    <property type="protein sequence ID" value="CAI4032226.1"/>
    <property type="molecule type" value="Genomic_DNA"/>
</dbReference>
<dbReference type="Gene3D" id="3.40.50.10490">
    <property type="entry name" value="Glucose-6-phosphate isomerase like protein, domain 1"/>
    <property type="match status" value="1"/>
</dbReference>
<dbReference type="GO" id="GO:0022627">
    <property type="term" value="C:cytosolic small ribosomal subunit"/>
    <property type="evidence" value="ECO:0007669"/>
    <property type="project" value="TreeGrafter"/>
</dbReference>
<dbReference type="HAMAP" id="MF_00291_B">
    <property type="entry name" value="Ribosomal_uS2_B"/>
    <property type="match status" value="1"/>
</dbReference>
<dbReference type="SUPFAM" id="SSF52313">
    <property type="entry name" value="Ribosomal protein S2"/>
    <property type="match status" value="1"/>
</dbReference>
<evidence type="ECO:0000256" key="3">
    <source>
        <dbReference type="ARBA" id="ARBA00023274"/>
    </source>
</evidence>